<dbReference type="Proteomes" id="UP000023152">
    <property type="component" value="Unassembled WGS sequence"/>
</dbReference>
<dbReference type="AlphaFoldDB" id="X6LB65"/>
<evidence type="ECO:0000313" key="2">
    <source>
        <dbReference type="EMBL" id="ETN98783.1"/>
    </source>
</evidence>
<evidence type="ECO:0000256" key="1">
    <source>
        <dbReference type="SAM" id="MobiDB-lite"/>
    </source>
</evidence>
<evidence type="ECO:0000313" key="3">
    <source>
        <dbReference type="Proteomes" id="UP000023152"/>
    </source>
</evidence>
<feature type="non-terminal residue" evidence="2">
    <location>
        <position position="187"/>
    </location>
</feature>
<comment type="caution">
    <text evidence="2">The sequence shown here is derived from an EMBL/GenBank/DDBJ whole genome shotgun (WGS) entry which is preliminary data.</text>
</comment>
<gene>
    <name evidence="2" type="ORF">RFI_38704</name>
</gene>
<keyword evidence="3" id="KW-1185">Reference proteome</keyword>
<accession>X6LB65</accession>
<organism evidence="2 3">
    <name type="scientific">Reticulomyxa filosa</name>
    <dbReference type="NCBI Taxonomy" id="46433"/>
    <lineage>
        <taxon>Eukaryota</taxon>
        <taxon>Sar</taxon>
        <taxon>Rhizaria</taxon>
        <taxon>Retaria</taxon>
        <taxon>Foraminifera</taxon>
        <taxon>Monothalamids</taxon>
        <taxon>Reticulomyxidae</taxon>
        <taxon>Reticulomyxa</taxon>
    </lineage>
</organism>
<feature type="region of interest" description="Disordered" evidence="1">
    <location>
        <begin position="79"/>
        <end position="102"/>
    </location>
</feature>
<reference evidence="2 3" key="1">
    <citation type="journal article" date="2013" name="Curr. Biol.">
        <title>The Genome of the Foraminiferan Reticulomyxa filosa.</title>
        <authorList>
            <person name="Glockner G."/>
            <person name="Hulsmann N."/>
            <person name="Schleicher M."/>
            <person name="Noegel A.A."/>
            <person name="Eichinger L."/>
            <person name="Gallinger C."/>
            <person name="Pawlowski J."/>
            <person name="Sierra R."/>
            <person name="Euteneuer U."/>
            <person name="Pillet L."/>
            <person name="Moustafa A."/>
            <person name="Platzer M."/>
            <person name="Groth M."/>
            <person name="Szafranski K."/>
            <person name="Schliwa M."/>
        </authorList>
    </citation>
    <scope>NUCLEOTIDE SEQUENCE [LARGE SCALE GENOMIC DNA]</scope>
</reference>
<protein>
    <submittedName>
        <fullName evidence="2">Uncharacterized protein</fullName>
    </submittedName>
</protein>
<dbReference type="EMBL" id="ASPP01045809">
    <property type="protein sequence ID" value="ETN98783.1"/>
    <property type="molecule type" value="Genomic_DNA"/>
</dbReference>
<feature type="compositionally biased region" description="Polar residues" evidence="1">
    <location>
        <begin position="90"/>
        <end position="102"/>
    </location>
</feature>
<sequence>MCFDNKDGNLYILDNKNTIRCIALDNKNTNYCSALDTSLFNNEREIIRKEQYSKVMMTLEGGYIVGIKPHEQKEKEQLEQTPTVQTQVQSSDNDNVTTEGNAQIPSGITNLEVQAMLPVPVKRTPTGLIQCDFYVLDDSKELVRSLVFPKEFTSNGINDMRFKLILQNQIYLVFLDDQFVLHCLPLQ</sequence>
<proteinExistence type="predicted"/>
<name>X6LB65_RETFI</name>
<feature type="compositionally biased region" description="Low complexity" evidence="1">
    <location>
        <begin position="79"/>
        <end position="89"/>
    </location>
</feature>